<dbReference type="GO" id="GO:0005737">
    <property type="term" value="C:cytoplasm"/>
    <property type="evidence" value="ECO:0007669"/>
    <property type="project" value="UniProtKB-SubCell"/>
</dbReference>
<evidence type="ECO:0000313" key="8">
    <source>
        <dbReference type="EMBL" id="KAL0422541.1"/>
    </source>
</evidence>
<keyword evidence="3" id="KW-0203">Cytokinin biosynthesis</keyword>
<dbReference type="GO" id="GO:0009691">
    <property type="term" value="P:cytokinin biosynthetic process"/>
    <property type="evidence" value="ECO:0007669"/>
    <property type="project" value="UniProtKB-KW"/>
</dbReference>
<feature type="compositionally biased region" description="Basic residues" evidence="7">
    <location>
        <begin position="116"/>
        <end position="132"/>
    </location>
</feature>
<evidence type="ECO:0000256" key="2">
    <source>
        <dbReference type="ARBA" id="ARBA00022490"/>
    </source>
</evidence>
<keyword evidence="5" id="KW-0539">Nucleus</keyword>
<reference evidence="8" key="1">
    <citation type="submission" date="2020-06" db="EMBL/GenBank/DDBJ databases">
        <authorList>
            <person name="Li T."/>
            <person name="Hu X."/>
            <person name="Zhang T."/>
            <person name="Song X."/>
            <person name="Zhang H."/>
            <person name="Dai N."/>
            <person name="Sheng W."/>
            <person name="Hou X."/>
            <person name="Wei L."/>
        </authorList>
    </citation>
    <scope>NUCLEOTIDE SEQUENCE</scope>
    <source>
        <strain evidence="8">KEN1</strain>
        <tissue evidence="8">Leaf</tissue>
    </source>
</reference>
<protein>
    <submittedName>
        <fullName evidence="8">Uncharacterized protein</fullName>
    </submittedName>
</protein>
<evidence type="ECO:0000256" key="3">
    <source>
        <dbReference type="ARBA" id="ARBA00022712"/>
    </source>
</evidence>
<organism evidence="8">
    <name type="scientific">Sesamum latifolium</name>
    <dbReference type="NCBI Taxonomy" id="2727402"/>
    <lineage>
        <taxon>Eukaryota</taxon>
        <taxon>Viridiplantae</taxon>
        <taxon>Streptophyta</taxon>
        <taxon>Embryophyta</taxon>
        <taxon>Tracheophyta</taxon>
        <taxon>Spermatophyta</taxon>
        <taxon>Magnoliopsida</taxon>
        <taxon>eudicotyledons</taxon>
        <taxon>Gunneridae</taxon>
        <taxon>Pentapetalae</taxon>
        <taxon>asterids</taxon>
        <taxon>lamiids</taxon>
        <taxon>Lamiales</taxon>
        <taxon>Pedaliaceae</taxon>
        <taxon>Sesamum</taxon>
    </lineage>
</organism>
<evidence type="ECO:0000256" key="1">
    <source>
        <dbReference type="ARBA" id="ARBA00004496"/>
    </source>
</evidence>
<dbReference type="PANTHER" id="PTHR33347">
    <property type="entry name" value="OSJNBA0091C07.3 PROTEIN"/>
    <property type="match status" value="1"/>
</dbReference>
<comment type="subcellular location">
    <subcellularLocation>
        <location evidence="1">Cytoplasm</location>
    </subcellularLocation>
</comment>
<accession>A0AAW2UZN9</accession>
<reference evidence="8" key="2">
    <citation type="journal article" date="2024" name="Plant">
        <title>Genomic evolution and insights into agronomic trait innovations of Sesamum species.</title>
        <authorList>
            <person name="Miao H."/>
            <person name="Wang L."/>
            <person name="Qu L."/>
            <person name="Liu H."/>
            <person name="Sun Y."/>
            <person name="Le M."/>
            <person name="Wang Q."/>
            <person name="Wei S."/>
            <person name="Zheng Y."/>
            <person name="Lin W."/>
            <person name="Duan Y."/>
            <person name="Cao H."/>
            <person name="Xiong S."/>
            <person name="Wang X."/>
            <person name="Wei L."/>
            <person name="Li C."/>
            <person name="Ma Q."/>
            <person name="Ju M."/>
            <person name="Zhao R."/>
            <person name="Li G."/>
            <person name="Mu C."/>
            <person name="Tian Q."/>
            <person name="Mei H."/>
            <person name="Zhang T."/>
            <person name="Gao T."/>
            <person name="Zhang H."/>
        </authorList>
    </citation>
    <scope>NUCLEOTIDE SEQUENCE</scope>
    <source>
        <strain evidence="8">KEN1</strain>
    </source>
</reference>
<dbReference type="PANTHER" id="PTHR33347:SF1">
    <property type="entry name" value="PROTEIN SOB FIVE-LIKE 5"/>
    <property type="match status" value="1"/>
</dbReference>
<dbReference type="EMBL" id="JACGWN010000011">
    <property type="protein sequence ID" value="KAL0422541.1"/>
    <property type="molecule type" value="Genomic_DNA"/>
</dbReference>
<keyword evidence="4" id="KW-0932">Cytokinin signaling pathway</keyword>
<evidence type="ECO:0000256" key="7">
    <source>
        <dbReference type="SAM" id="MobiDB-lite"/>
    </source>
</evidence>
<keyword evidence="2" id="KW-0963">Cytoplasm</keyword>
<proteinExistence type="inferred from homology"/>
<dbReference type="InterPro" id="IPR044670">
    <property type="entry name" value="SOFL"/>
</dbReference>
<dbReference type="GO" id="GO:0009736">
    <property type="term" value="P:cytokinin-activated signaling pathway"/>
    <property type="evidence" value="ECO:0007669"/>
    <property type="project" value="UniProtKB-KW"/>
</dbReference>
<feature type="region of interest" description="Disordered" evidence="7">
    <location>
        <begin position="31"/>
        <end position="92"/>
    </location>
</feature>
<evidence type="ECO:0000256" key="5">
    <source>
        <dbReference type="ARBA" id="ARBA00023242"/>
    </source>
</evidence>
<feature type="compositionally biased region" description="Acidic residues" evidence="7">
    <location>
        <begin position="58"/>
        <end position="72"/>
    </location>
</feature>
<comment type="caution">
    <text evidence="8">The sequence shown here is derived from an EMBL/GenBank/DDBJ whole genome shotgun (WGS) entry which is preliminary data.</text>
</comment>
<evidence type="ECO:0000256" key="4">
    <source>
        <dbReference type="ARBA" id="ARBA00022864"/>
    </source>
</evidence>
<dbReference type="AlphaFoldDB" id="A0AAW2UZN9"/>
<sequence length="225" mass="25754">MDHDYLFANEECSSGCESGWTLYLDHSSIHSPSCNQERGRRRSSGVFTEAKTLKKREDEDEDEEEEDEEEDLSMVSDASSGPPHLNEEECYGGNDANGNINGCFYHYPVHAPLSRNKNKNRDNRRRKLHQHHSSLLDDTASSPFYDFSNTSFTGTRSLQPSVENVLEYSQGYSTTQFEVRPPYQEHHYDFFQSSPSANHQLQQNQLSFTCGSKIKGGNDAMKRRH</sequence>
<comment type="similarity">
    <text evidence="6">Belongs to the SOFL plant protein family.</text>
</comment>
<name>A0AAW2UZN9_9LAMI</name>
<feature type="region of interest" description="Disordered" evidence="7">
    <location>
        <begin position="114"/>
        <end position="138"/>
    </location>
</feature>
<evidence type="ECO:0000256" key="6">
    <source>
        <dbReference type="ARBA" id="ARBA00024199"/>
    </source>
</evidence>
<gene>
    <name evidence="8" type="ORF">Slati_3277000</name>
</gene>